<dbReference type="GeneID" id="92181670"/>
<accession>A0AAW0YWY4</accession>
<feature type="repeat" description="Solcar" evidence="9">
    <location>
        <begin position="255"/>
        <end position="362"/>
    </location>
</feature>
<dbReference type="KEGG" id="kne:92181670"/>
<reference evidence="12 13" key="1">
    <citation type="journal article" date="2024" name="bioRxiv">
        <title>Comparative genomics of Cryptococcus and Kwoniella reveals pathogenesis evolution and contrasting karyotype dynamics via intercentromeric recombination or chromosome fusion.</title>
        <authorList>
            <person name="Coelho M.A."/>
            <person name="David-Palma M."/>
            <person name="Shea T."/>
            <person name="Bowers K."/>
            <person name="McGinley-Smith S."/>
            <person name="Mohammad A.W."/>
            <person name="Gnirke A."/>
            <person name="Yurkov A.M."/>
            <person name="Nowrousian M."/>
            <person name="Sun S."/>
            <person name="Cuomo C.A."/>
            <person name="Heitman J."/>
        </authorList>
    </citation>
    <scope>NUCLEOTIDE SEQUENCE [LARGE SCALE GENOMIC DNA]</scope>
    <source>
        <strain evidence="12 13">CBS 13917</strain>
    </source>
</reference>
<dbReference type="EMBL" id="JBCAWK010000008">
    <property type="protein sequence ID" value="KAK8850494.1"/>
    <property type="molecule type" value="Genomic_DNA"/>
</dbReference>
<keyword evidence="3 10" id="KW-0813">Transport</keyword>
<feature type="compositionally biased region" description="Low complexity" evidence="11">
    <location>
        <begin position="1"/>
        <end position="17"/>
    </location>
</feature>
<dbReference type="Proteomes" id="UP001388673">
    <property type="component" value="Unassembled WGS sequence"/>
</dbReference>
<keyword evidence="8 9" id="KW-0472">Membrane</keyword>
<evidence type="ECO:0000313" key="12">
    <source>
        <dbReference type="EMBL" id="KAK8850494.1"/>
    </source>
</evidence>
<dbReference type="GO" id="GO:0022857">
    <property type="term" value="F:transmembrane transporter activity"/>
    <property type="evidence" value="ECO:0007669"/>
    <property type="project" value="TreeGrafter"/>
</dbReference>
<dbReference type="PANTHER" id="PTHR45624">
    <property type="entry name" value="MITOCHONDRIAL BASIC AMINO ACIDS TRANSPORTER-RELATED"/>
    <property type="match status" value="1"/>
</dbReference>
<feature type="repeat" description="Solcar" evidence="9">
    <location>
        <begin position="138"/>
        <end position="222"/>
    </location>
</feature>
<dbReference type="RefSeq" id="XP_066801925.1">
    <property type="nucleotide sequence ID" value="XM_066947511.1"/>
</dbReference>
<evidence type="ECO:0000256" key="6">
    <source>
        <dbReference type="ARBA" id="ARBA00022989"/>
    </source>
</evidence>
<proteinExistence type="inferred from homology"/>
<protein>
    <recommendedName>
        <fullName evidence="14">Carnitine/acyl carnitine carrier</fullName>
    </recommendedName>
</protein>
<dbReference type="Pfam" id="PF00153">
    <property type="entry name" value="Mito_carr"/>
    <property type="match status" value="3"/>
</dbReference>
<evidence type="ECO:0000256" key="9">
    <source>
        <dbReference type="PROSITE-ProRule" id="PRU00282"/>
    </source>
</evidence>
<sequence>MIENNVGESSRSAAGAGLSEGGLSGNGNGKGKGKVNGSSSGSGNGGISPGIDFTAGVIAGAAGLVVGQPFDVVKVRYQTPRYAGRYSSTFSALGAIVKEEKVKGLFKGVTSPMINGVVFTSYSFFMKLQLEPHSEREPGLGQIFLAGAGSGFIGAFLTCPTELIKIRQQSAPPHVNTSTLNVVKSIIRTDGLRGLFRGFSATAMRDLAYGPYFCTYEAILRFFKWTRRPPIPPNTNRHEGHTLIDEAEAELASGLSWAELMTAGGIAGVTAWLATFPLDVLKTRLQGSPWPTTKPTTTFSSLPRASAIESTVKTPSLRSVAVEAVRREGWRVMFAGLGPTLIRMAHPYDTRRFIVRRLSKPGPIDSDWLRLDSSALSSSIPPSWSAFPDPKVRKNLTFCIHTSLRPRQPDSRSINLFDLVIRAVPTNMVIFLTFEACVAGLQ</sequence>
<dbReference type="GO" id="GO:0031966">
    <property type="term" value="C:mitochondrial membrane"/>
    <property type="evidence" value="ECO:0007669"/>
    <property type="project" value="UniProtKB-SubCell"/>
</dbReference>
<keyword evidence="5" id="KW-0677">Repeat</keyword>
<dbReference type="SUPFAM" id="SSF103506">
    <property type="entry name" value="Mitochondrial carrier"/>
    <property type="match status" value="1"/>
</dbReference>
<evidence type="ECO:0000256" key="10">
    <source>
        <dbReference type="RuleBase" id="RU000488"/>
    </source>
</evidence>
<keyword evidence="13" id="KW-1185">Reference proteome</keyword>
<dbReference type="InterPro" id="IPR002067">
    <property type="entry name" value="MCP"/>
</dbReference>
<feature type="region of interest" description="Disordered" evidence="11">
    <location>
        <begin position="1"/>
        <end position="43"/>
    </location>
</feature>
<evidence type="ECO:0000256" key="11">
    <source>
        <dbReference type="SAM" id="MobiDB-lite"/>
    </source>
</evidence>
<feature type="repeat" description="Solcar" evidence="9">
    <location>
        <begin position="47"/>
        <end position="133"/>
    </location>
</feature>
<comment type="subcellular location">
    <subcellularLocation>
        <location evidence="1">Mitochondrion membrane</location>
        <topology evidence="1">Multi-pass membrane protein</topology>
    </subcellularLocation>
</comment>
<evidence type="ECO:0000256" key="2">
    <source>
        <dbReference type="ARBA" id="ARBA00006375"/>
    </source>
</evidence>
<dbReference type="InterPro" id="IPR023395">
    <property type="entry name" value="MCP_dom_sf"/>
</dbReference>
<evidence type="ECO:0000313" key="13">
    <source>
        <dbReference type="Proteomes" id="UP001388673"/>
    </source>
</evidence>
<evidence type="ECO:0000256" key="8">
    <source>
        <dbReference type="ARBA" id="ARBA00023136"/>
    </source>
</evidence>
<comment type="similarity">
    <text evidence="2 10">Belongs to the mitochondrial carrier (TC 2.A.29) family.</text>
</comment>
<evidence type="ECO:0008006" key="14">
    <source>
        <dbReference type="Google" id="ProtNLM"/>
    </source>
</evidence>
<evidence type="ECO:0000256" key="4">
    <source>
        <dbReference type="ARBA" id="ARBA00022692"/>
    </source>
</evidence>
<dbReference type="PROSITE" id="PS50920">
    <property type="entry name" value="SOLCAR"/>
    <property type="match status" value="3"/>
</dbReference>
<dbReference type="Gene3D" id="1.50.40.10">
    <property type="entry name" value="Mitochondrial carrier domain"/>
    <property type="match status" value="2"/>
</dbReference>
<dbReference type="AlphaFoldDB" id="A0AAW0YWY4"/>
<dbReference type="PRINTS" id="PR00926">
    <property type="entry name" value="MITOCARRIER"/>
</dbReference>
<keyword evidence="4 9" id="KW-0812">Transmembrane</keyword>
<feature type="compositionally biased region" description="Gly residues" evidence="11">
    <location>
        <begin position="18"/>
        <end position="30"/>
    </location>
</feature>
<organism evidence="12 13">
    <name type="scientific">Kwoniella newhampshirensis</name>
    <dbReference type="NCBI Taxonomy" id="1651941"/>
    <lineage>
        <taxon>Eukaryota</taxon>
        <taxon>Fungi</taxon>
        <taxon>Dikarya</taxon>
        <taxon>Basidiomycota</taxon>
        <taxon>Agaricomycotina</taxon>
        <taxon>Tremellomycetes</taxon>
        <taxon>Tremellales</taxon>
        <taxon>Cryptococcaceae</taxon>
        <taxon>Kwoniella</taxon>
    </lineage>
</organism>
<gene>
    <name evidence="12" type="ORF">IAR55_004412</name>
</gene>
<evidence type="ECO:0000256" key="7">
    <source>
        <dbReference type="ARBA" id="ARBA00023128"/>
    </source>
</evidence>
<name>A0AAW0YWY4_9TREE</name>
<evidence type="ECO:0000256" key="5">
    <source>
        <dbReference type="ARBA" id="ARBA00022737"/>
    </source>
</evidence>
<keyword evidence="6" id="KW-1133">Transmembrane helix</keyword>
<evidence type="ECO:0000256" key="1">
    <source>
        <dbReference type="ARBA" id="ARBA00004225"/>
    </source>
</evidence>
<dbReference type="PANTHER" id="PTHR45624:SF10">
    <property type="entry name" value="SLC (SOLUTE CARRIER) HOMOLOG"/>
    <property type="match status" value="1"/>
</dbReference>
<keyword evidence="7" id="KW-0496">Mitochondrion</keyword>
<dbReference type="InterPro" id="IPR018108">
    <property type="entry name" value="MCP_transmembrane"/>
</dbReference>
<evidence type="ECO:0000256" key="3">
    <source>
        <dbReference type="ARBA" id="ARBA00022448"/>
    </source>
</evidence>
<dbReference type="InterPro" id="IPR050567">
    <property type="entry name" value="Mitochondrial_Carrier"/>
</dbReference>
<comment type="caution">
    <text evidence="12">The sequence shown here is derived from an EMBL/GenBank/DDBJ whole genome shotgun (WGS) entry which is preliminary data.</text>
</comment>